<dbReference type="OrthoDB" id="9793175at2"/>
<evidence type="ECO:0000259" key="7">
    <source>
        <dbReference type="PROSITE" id="PS50983"/>
    </source>
</evidence>
<dbReference type="Gene3D" id="3.40.50.1980">
    <property type="entry name" value="Nitrogenase molybdenum iron protein domain"/>
    <property type="match status" value="2"/>
</dbReference>
<evidence type="ECO:0000256" key="5">
    <source>
        <dbReference type="SAM" id="MobiDB-lite"/>
    </source>
</evidence>
<comment type="caution">
    <text evidence="8">The sequence shown here is derived from an EMBL/GenBank/DDBJ whole genome shotgun (WGS) entry which is preliminary data.</text>
</comment>
<keyword evidence="9" id="KW-1185">Reference proteome</keyword>
<name>A0A371JFV5_9FIRM</name>
<dbReference type="GO" id="GO:0030288">
    <property type="term" value="C:outer membrane-bounded periplasmic space"/>
    <property type="evidence" value="ECO:0007669"/>
    <property type="project" value="TreeGrafter"/>
</dbReference>
<dbReference type="Pfam" id="PF01497">
    <property type="entry name" value="Peripla_BP_2"/>
    <property type="match status" value="1"/>
</dbReference>
<comment type="similarity">
    <text evidence="2">Belongs to the bacterial solute-binding protein 8 family.</text>
</comment>
<keyword evidence="3" id="KW-0813">Transport</keyword>
<evidence type="ECO:0000313" key="8">
    <source>
        <dbReference type="EMBL" id="RDY31632.1"/>
    </source>
</evidence>
<dbReference type="GO" id="GO:1901678">
    <property type="term" value="P:iron coordination entity transport"/>
    <property type="evidence" value="ECO:0007669"/>
    <property type="project" value="UniProtKB-ARBA"/>
</dbReference>
<dbReference type="PANTHER" id="PTHR30532:SF29">
    <property type="entry name" value="FE(3+) DICITRATE-BINDING PERIPLASMIC PROTEIN"/>
    <property type="match status" value="1"/>
</dbReference>
<feature type="region of interest" description="Disordered" evidence="5">
    <location>
        <begin position="30"/>
        <end position="54"/>
    </location>
</feature>
<dbReference type="EMBL" id="NOKA02000012">
    <property type="protein sequence ID" value="RDY31632.1"/>
    <property type="molecule type" value="Genomic_DNA"/>
</dbReference>
<gene>
    <name evidence="8" type="ORF">CG710_008540</name>
</gene>
<organism evidence="8 9">
    <name type="scientific">Lachnotalea glycerini</name>
    <dbReference type="NCBI Taxonomy" id="1763509"/>
    <lineage>
        <taxon>Bacteria</taxon>
        <taxon>Bacillati</taxon>
        <taxon>Bacillota</taxon>
        <taxon>Clostridia</taxon>
        <taxon>Lachnospirales</taxon>
        <taxon>Lachnospiraceae</taxon>
        <taxon>Lachnotalea</taxon>
    </lineage>
</organism>
<feature type="signal peptide" evidence="6">
    <location>
        <begin position="1"/>
        <end position="25"/>
    </location>
</feature>
<feature type="chain" id="PRO_5039671950" evidence="6">
    <location>
        <begin position="26"/>
        <end position="334"/>
    </location>
</feature>
<feature type="compositionally biased region" description="Low complexity" evidence="5">
    <location>
        <begin position="30"/>
        <end position="47"/>
    </location>
</feature>
<evidence type="ECO:0000256" key="3">
    <source>
        <dbReference type="ARBA" id="ARBA00022448"/>
    </source>
</evidence>
<comment type="subcellular location">
    <subcellularLocation>
        <location evidence="1">Cell envelope</location>
    </subcellularLocation>
</comment>
<feature type="domain" description="Fe/B12 periplasmic-binding" evidence="7">
    <location>
        <begin position="77"/>
        <end position="334"/>
    </location>
</feature>
<evidence type="ECO:0000256" key="1">
    <source>
        <dbReference type="ARBA" id="ARBA00004196"/>
    </source>
</evidence>
<dbReference type="PROSITE" id="PS51257">
    <property type="entry name" value="PROKAR_LIPOPROTEIN"/>
    <property type="match status" value="1"/>
</dbReference>
<keyword evidence="4 6" id="KW-0732">Signal</keyword>
<evidence type="ECO:0000256" key="6">
    <source>
        <dbReference type="SAM" id="SignalP"/>
    </source>
</evidence>
<reference evidence="8 9" key="1">
    <citation type="journal article" date="2017" name="Genome Announc.">
        <title>Draft Genome Sequence of a Sporulating and Motile Strain of Lachnotalea glycerini Isolated from Water in Quebec City, Canada.</title>
        <authorList>
            <person name="Maheux A.F."/>
            <person name="Boudreau D.K."/>
            <person name="Berube E."/>
            <person name="Boissinot M."/>
            <person name="Raymond F."/>
            <person name="Brodeur S."/>
            <person name="Corbeil J."/>
            <person name="Isabel S."/>
            <person name="Omar R.F."/>
            <person name="Bergeron M.G."/>
        </authorList>
    </citation>
    <scope>NUCLEOTIDE SEQUENCE [LARGE SCALE GENOMIC DNA]</scope>
    <source>
        <strain evidence="8 9">CCRI-19302</strain>
    </source>
</reference>
<protein>
    <submittedName>
        <fullName evidence="8">Fe3+-hydroxamate ABC transporter substrate-binding protein</fullName>
    </submittedName>
</protein>
<evidence type="ECO:0000256" key="4">
    <source>
        <dbReference type="ARBA" id="ARBA00022729"/>
    </source>
</evidence>
<dbReference type="Proteomes" id="UP000216411">
    <property type="component" value="Unassembled WGS sequence"/>
</dbReference>
<dbReference type="SUPFAM" id="SSF53807">
    <property type="entry name" value="Helical backbone' metal receptor"/>
    <property type="match status" value="1"/>
</dbReference>
<dbReference type="InterPro" id="IPR051313">
    <property type="entry name" value="Bact_iron-sidero_bind"/>
</dbReference>
<evidence type="ECO:0000313" key="9">
    <source>
        <dbReference type="Proteomes" id="UP000216411"/>
    </source>
</evidence>
<dbReference type="PROSITE" id="PS50983">
    <property type="entry name" value="FE_B12_PBP"/>
    <property type="match status" value="1"/>
</dbReference>
<evidence type="ECO:0000256" key="2">
    <source>
        <dbReference type="ARBA" id="ARBA00008814"/>
    </source>
</evidence>
<proteinExistence type="inferred from homology"/>
<accession>A0A371JFV5</accession>
<sequence>MKSNLMKRYLIMSCVVLLGGMGLTGCQKESVNSTQTNTEVTTQTSTDSTEDKDIEQGTSKIVSTVMGDVEVPVNPQRIVVNWYLGDVVTLGIKPVAIYGWIQESMPFYDMVKEIPAIETWDKEEILTYEPDLIITYDQEDFDKFSQIAPVIVVPESVTSVERIEFLGEVTGHEAEAKEAISTFEQKLEEAKELLTSAEFSEKTFSILSDWGSNSYGIYYESDSRGGTLLHHYLNLKQPESLTKLIEDSGEGRGSVSYEVAADYFGDYVLWFLVDENESEYAQTEIWNNIPAVKEGNIIEIPASLLGLFYFSDVASMSAQMDYIIDKLNDVVENK</sequence>
<dbReference type="RefSeq" id="WP_094378478.1">
    <property type="nucleotide sequence ID" value="NZ_NOKA02000012.1"/>
</dbReference>
<dbReference type="PANTHER" id="PTHR30532">
    <property type="entry name" value="IRON III DICITRATE-BINDING PERIPLASMIC PROTEIN"/>
    <property type="match status" value="1"/>
</dbReference>
<dbReference type="AlphaFoldDB" id="A0A371JFV5"/>
<dbReference type="InterPro" id="IPR002491">
    <property type="entry name" value="ABC_transptr_periplasmic_BD"/>
</dbReference>